<name>A0A2N3KY66_9PROT</name>
<organism evidence="1 2">
    <name type="scientific">Thalassospira marina</name>
    <dbReference type="NCBI Taxonomy" id="2048283"/>
    <lineage>
        <taxon>Bacteria</taxon>
        <taxon>Pseudomonadati</taxon>
        <taxon>Pseudomonadota</taxon>
        <taxon>Alphaproteobacteria</taxon>
        <taxon>Rhodospirillales</taxon>
        <taxon>Thalassospiraceae</taxon>
        <taxon>Thalassospira</taxon>
    </lineage>
</organism>
<dbReference type="EMBL" id="NWTK01000002">
    <property type="protein sequence ID" value="PKR55437.1"/>
    <property type="molecule type" value="Genomic_DNA"/>
</dbReference>
<evidence type="ECO:0000313" key="2">
    <source>
        <dbReference type="Proteomes" id="UP000233597"/>
    </source>
</evidence>
<protein>
    <submittedName>
        <fullName evidence="1">Uncharacterized protein</fullName>
    </submittedName>
</protein>
<comment type="caution">
    <text evidence="1">The sequence shown here is derived from an EMBL/GenBank/DDBJ whole genome shotgun (WGS) entry which is preliminary data.</text>
</comment>
<dbReference type="RefSeq" id="WP_101264486.1">
    <property type="nucleotide sequence ID" value="NZ_NWTK01000002.1"/>
</dbReference>
<evidence type="ECO:0000313" key="1">
    <source>
        <dbReference type="EMBL" id="PKR55437.1"/>
    </source>
</evidence>
<reference evidence="1 2" key="1">
    <citation type="submission" date="2017-09" db="EMBL/GenBank/DDBJ databases">
        <title>Biodiversity and function of Thalassospira species in the particle-attached aromatic-hydrocarbon-degrading consortia from the surface seawater of the South China Sea.</title>
        <authorList>
            <person name="Dong C."/>
            <person name="Liu R."/>
            <person name="Shao Z."/>
        </authorList>
    </citation>
    <scope>NUCLEOTIDE SEQUENCE [LARGE SCALE GENOMIC DNA]</scope>
    <source>
        <strain evidence="1 2">CSC1P2</strain>
    </source>
</reference>
<dbReference type="AlphaFoldDB" id="A0A2N3KY66"/>
<accession>A0A2N3KY66</accession>
<gene>
    <name evidence="1" type="ORF">COO20_04505</name>
</gene>
<dbReference type="Proteomes" id="UP000233597">
    <property type="component" value="Unassembled WGS sequence"/>
</dbReference>
<proteinExistence type="predicted"/>
<sequence length="84" mass="9731">MKTFFHEFYRENEQKVLVEFTKTPEVPATYWHPAEGGEVEIVKVCAGEDGWNAKWTDAEDEEWSGWLAENFDVVEAHELGNPDL</sequence>